<proteinExistence type="inferred from homology"/>
<organism evidence="7 8">
    <name type="scientific">Deferribacter desulfuricans (strain DSM 14783 / JCM 11476 / NBRC 101012 / SSM1)</name>
    <dbReference type="NCBI Taxonomy" id="639282"/>
    <lineage>
        <taxon>Bacteria</taxon>
        <taxon>Pseudomonadati</taxon>
        <taxon>Deferribacterota</taxon>
        <taxon>Deferribacteres</taxon>
        <taxon>Deferribacterales</taxon>
        <taxon>Deferribacteraceae</taxon>
        <taxon>Deferribacter</taxon>
    </lineage>
</organism>
<dbReference type="InterPro" id="IPR016181">
    <property type="entry name" value="Acyl_CoA_acyltransferase"/>
</dbReference>
<dbReference type="CDD" id="cd04301">
    <property type="entry name" value="NAT_SF"/>
    <property type="match status" value="1"/>
</dbReference>
<evidence type="ECO:0000256" key="5">
    <source>
        <dbReference type="RuleBase" id="RU363094"/>
    </source>
</evidence>
<gene>
    <name evidence="7" type="ordered locus">DEFDS_1517</name>
</gene>
<dbReference type="AlphaFoldDB" id="D3PEF4"/>
<accession>D3PEF4</accession>
<dbReference type="EMBL" id="AP011529">
    <property type="protein sequence ID" value="BAI80977.1"/>
    <property type="molecule type" value="Genomic_DNA"/>
</dbReference>
<keyword evidence="4 7" id="KW-0012">Acyltransferase</keyword>
<keyword evidence="8" id="KW-1185">Reference proteome</keyword>
<dbReference type="InterPro" id="IPR050680">
    <property type="entry name" value="YpeA/RimI_acetyltransf"/>
</dbReference>
<dbReference type="SUPFAM" id="SSF55729">
    <property type="entry name" value="Acyl-CoA N-acyltransferases (Nat)"/>
    <property type="match status" value="1"/>
</dbReference>
<dbReference type="PROSITE" id="PS51186">
    <property type="entry name" value="GNAT"/>
    <property type="match status" value="1"/>
</dbReference>
<dbReference type="EC" id="2.3.1.266" evidence="5"/>
<dbReference type="STRING" id="639282.DEFDS_1517"/>
<name>D3PEF4_DEFDS</name>
<sequence>MIRLATHNDLEDIYNIEVEVYDDPWSLESFENELESSTSYVYVYEEEQIIGFVIYWDLGEEVEIANIAVKKSFQGKGVGRKLLDFVLNNTDALYYYLEVESNNEKAIKLYTSFGFLEYNFRKHYYGLNRHAKLMKLIKG</sequence>
<evidence type="ECO:0000313" key="7">
    <source>
        <dbReference type="EMBL" id="BAI80977.1"/>
    </source>
</evidence>
<comment type="subcellular location">
    <subcellularLocation>
        <location evidence="5">Cytoplasm</location>
    </subcellularLocation>
</comment>
<evidence type="ECO:0000259" key="6">
    <source>
        <dbReference type="PROSITE" id="PS51186"/>
    </source>
</evidence>
<dbReference type="Gene3D" id="3.40.630.30">
    <property type="match status" value="1"/>
</dbReference>
<dbReference type="InterPro" id="IPR006464">
    <property type="entry name" value="AcTrfase_RimI/Ard1"/>
</dbReference>
<evidence type="ECO:0000256" key="4">
    <source>
        <dbReference type="ARBA" id="ARBA00023315"/>
    </source>
</evidence>
<evidence type="ECO:0000256" key="3">
    <source>
        <dbReference type="ARBA" id="ARBA00022679"/>
    </source>
</evidence>
<comment type="similarity">
    <text evidence="1 5">Belongs to the acetyltransferase family. RimI subfamily.</text>
</comment>
<comment type="function">
    <text evidence="5">Acetylates the N-terminal alanine of ribosomal protein bS18.</text>
</comment>
<reference evidence="7 8" key="1">
    <citation type="journal article" date="2010" name="DNA Res.">
        <title>Bacterial lifestyle in a deep-sea hydrothermal vent chimney revealed by the genome sequence of the thermophilic bacterium Deferribacter desulfuricans SSM1.</title>
        <authorList>
            <person name="Takaki Y."/>
            <person name="Shimamura S."/>
            <person name="Nakagawa S."/>
            <person name="Fukuhara Y."/>
            <person name="Horikawa H."/>
            <person name="Ankai A."/>
            <person name="Harada T."/>
            <person name="Hosoyama A."/>
            <person name="Oguchi A."/>
            <person name="Fukui S."/>
            <person name="Fujita N."/>
            <person name="Takami H."/>
            <person name="Takai K."/>
        </authorList>
    </citation>
    <scope>NUCLEOTIDE SEQUENCE [LARGE SCALE GENOMIC DNA]</scope>
    <source>
        <strain evidence="8">DSM 14783 / JCM 11476 / NBRC 101012 / SSM1</strain>
    </source>
</reference>
<dbReference type="GO" id="GO:0008999">
    <property type="term" value="F:protein-N-terminal-alanine acetyltransferase activity"/>
    <property type="evidence" value="ECO:0007669"/>
    <property type="project" value="UniProtKB-EC"/>
</dbReference>
<dbReference type="NCBIfam" id="TIGR01575">
    <property type="entry name" value="rimI"/>
    <property type="match status" value="1"/>
</dbReference>
<dbReference type="PANTHER" id="PTHR43420:SF12">
    <property type="entry name" value="N-ACETYLTRANSFERASE DOMAIN-CONTAINING PROTEIN"/>
    <property type="match status" value="1"/>
</dbReference>
<keyword evidence="3 7" id="KW-0808">Transferase</keyword>
<evidence type="ECO:0000256" key="1">
    <source>
        <dbReference type="ARBA" id="ARBA00005395"/>
    </source>
</evidence>
<dbReference type="PANTHER" id="PTHR43420">
    <property type="entry name" value="ACETYLTRANSFERASE"/>
    <property type="match status" value="1"/>
</dbReference>
<dbReference type="HOGENOM" id="CLU_013985_23_0_0"/>
<dbReference type="Proteomes" id="UP000001520">
    <property type="component" value="Chromosome"/>
</dbReference>
<dbReference type="Pfam" id="PF00583">
    <property type="entry name" value="Acetyltransf_1"/>
    <property type="match status" value="1"/>
</dbReference>
<protein>
    <recommendedName>
        <fullName evidence="5">[Ribosomal protein bS18]-alanine N-acetyltransferase</fullName>
        <ecNumber evidence="5">2.3.1.266</ecNumber>
    </recommendedName>
</protein>
<keyword evidence="2 5" id="KW-0963">Cytoplasm</keyword>
<dbReference type="KEGG" id="ddf:DEFDS_1517"/>
<dbReference type="InterPro" id="IPR000182">
    <property type="entry name" value="GNAT_dom"/>
</dbReference>
<comment type="catalytic activity">
    <reaction evidence="5">
        <text>N-terminal L-alanyl-[ribosomal protein bS18] + acetyl-CoA = N-terminal N(alpha)-acetyl-L-alanyl-[ribosomal protein bS18] + CoA + H(+)</text>
        <dbReference type="Rhea" id="RHEA:43756"/>
        <dbReference type="Rhea" id="RHEA-COMP:10676"/>
        <dbReference type="Rhea" id="RHEA-COMP:10677"/>
        <dbReference type="ChEBI" id="CHEBI:15378"/>
        <dbReference type="ChEBI" id="CHEBI:57287"/>
        <dbReference type="ChEBI" id="CHEBI:57288"/>
        <dbReference type="ChEBI" id="CHEBI:64718"/>
        <dbReference type="ChEBI" id="CHEBI:83683"/>
        <dbReference type="EC" id="2.3.1.266"/>
    </reaction>
</comment>
<feature type="domain" description="N-acetyltransferase" evidence="6">
    <location>
        <begin position="1"/>
        <end position="139"/>
    </location>
</feature>
<dbReference type="eggNOG" id="COG0456">
    <property type="taxonomic scope" value="Bacteria"/>
</dbReference>
<dbReference type="OrthoDB" id="9794566at2"/>
<dbReference type="GO" id="GO:0005737">
    <property type="term" value="C:cytoplasm"/>
    <property type="evidence" value="ECO:0007669"/>
    <property type="project" value="UniProtKB-SubCell"/>
</dbReference>
<dbReference type="RefSeq" id="WP_013008223.1">
    <property type="nucleotide sequence ID" value="NC_013939.1"/>
</dbReference>
<evidence type="ECO:0000256" key="2">
    <source>
        <dbReference type="ARBA" id="ARBA00022490"/>
    </source>
</evidence>
<evidence type="ECO:0000313" key="8">
    <source>
        <dbReference type="Proteomes" id="UP000001520"/>
    </source>
</evidence>